<dbReference type="EMBL" id="JBHSGI010000031">
    <property type="protein sequence ID" value="MFC4670815.1"/>
    <property type="molecule type" value="Genomic_DNA"/>
</dbReference>
<dbReference type="SMART" id="SM00421">
    <property type="entry name" value="HTH_LUXR"/>
    <property type="match status" value="1"/>
</dbReference>
<dbReference type="SUPFAM" id="SSF46894">
    <property type="entry name" value="C-terminal effector domain of the bipartite response regulators"/>
    <property type="match status" value="1"/>
</dbReference>
<dbReference type="InterPro" id="IPR000792">
    <property type="entry name" value="Tscrpt_reg_LuxR_C"/>
</dbReference>
<dbReference type="RefSeq" id="WP_380720261.1">
    <property type="nucleotide sequence ID" value="NZ_JBHSGI010000031.1"/>
</dbReference>
<name>A0ABV9KKW6_9RHOB</name>
<dbReference type="Proteomes" id="UP001595973">
    <property type="component" value="Unassembled WGS sequence"/>
</dbReference>
<evidence type="ECO:0000313" key="3">
    <source>
        <dbReference type="Proteomes" id="UP001595973"/>
    </source>
</evidence>
<proteinExistence type="predicted"/>
<dbReference type="Gene3D" id="1.10.10.10">
    <property type="entry name" value="Winged helix-like DNA-binding domain superfamily/Winged helix DNA-binding domain"/>
    <property type="match status" value="1"/>
</dbReference>
<evidence type="ECO:0000259" key="1">
    <source>
        <dbReference type="PROSITE" id="PS00622"/>
    </source>
</evidence>
<dbReference type="InterPro" id="IPR016032">
    <property type="entry name" value="Sig_transdc_resp-reg_C-effctor"/>
</dbReference>
<gene>
    <name evidence="2" type="ORF">ACFO5X_19870</name>
</gene>
<dbReference type="PROSITE" id="PS00622">
    <property type="entry name" value="HTH_LUXR_1"/>
    <property type="match status" value="1"/>
</dbReference>
<accession>A0ABV9KKW6</accession>
<reference evidence="3" key="1">
    <citation type="journal article" date="2019" name="Int. J. Syst. Evol. Microbiol.">
        <title>The Global Catalogue of Microorganisms (GCM) 10K type strain sequencing project: providing services to taxonomists for standard genome sequencing and annotation.</title>
        <authorList>
            <consortium name="The Broad Institute Genomics Platform"/>
            <consortium name="The Broad Institute Genome Sequencing Center for Infectious Disease"/>
            <person name="Wu L."/>
            <person name="Ma J."/>
        </authorList>
    </citation>
    <scope>NUCLEOTIDE SEQUENCE [LARGE SCALE GENOMIC DNA]</scope>
    <source>
        <strain evidence="3">CGMCC 4.7283</strain>
    </source>
</reference>
<evidence type="ECO:0000313" key="2">
    <source>
        <dbReference type="EMBL" id="MFC4670815.1"/>
    </source>
</evidence>
<feature type="domain" description="HTH luxR-type" evidence="1">
    <location>
        <begin position="241"/>
        <end position="268"/>
    </location>
</feature>
<comment type="caution">
    <text evidence="2">The sequence shown here is derived from an EMBL/GenBank/DDBJ whole genome shotgun (WGS) entry which is preliminary data.</text>
</comment>
<dbReference type="InterPro" id="IPR036388">
    <property type="entry name" value="WH-like_DNA-bd_sf"/>
</dbReference>
<dbReference type="Pfam" id="PF00196">
    <property type="entry name" value="GerE"/>
    <property type="match status" value="1"/>
</dbReference>
<organism evidence="2 3">
    <name type="scientific">Seohaeicola nanhaiensis</name>
    <dbReference type="NCBI Taxonomy" id="1387282"/>
    <lineage>
        <taxon>Bacteria</taxon>
        <taxon>Pseudomonadati</taxon>
        <taxon>Pseudomonadota</taxon>
        <taxon>Alphaproteobacteria</taxon>
        <taxon>Rhodobacterales</taxon>
        <taxon>Roseobacteraceae</taxon>
        <taxon>Seohaeicola</taxon>
    </lineage>
</organism>
<keyword evidence="3" id="KW-1185">Reference proteome</keyword>
<protein>
    <submittedName>
        <fullName evidence="2">Helix-turn-helix transcriptional regulator</fullName>
    </submittedName>
</protein>
<sequence>MVVLEGARKIKYEDNLVESWRAVPQGCWWEEIGMLDILEQPFGPDEVSGETLIAAISEAVHLIGTPDFAEGLMRAVSSLVDVDGCELLLLHGGRVQVVDRAGDPMATVSGVMPSAFDLRTMLRPVAGGGCAVSISGIDAPQGNDPQKHQRITLCCMHDHSVTALRLLRSPDREPLSQRRLDHIRRLARIFLSFVTRHLAIAVRRSQAAAPLVSLQMIEESVLRTNELTRRESQVCARILYGLTTLGIALDLDIGKESVVTYRKRAYSRLAISSQRELLVWYLDAYDKQLLTLAA</sequence>